<keyword evidence="2" id="KW-0813">Transport</keyword>
<reference evidence="8 9" key="1">
    <citation type="journal article" date="2015" name="Genome Biol. Evol.">
        <title>Comparative Genomics of a Bacterivorous Green Alga Reveals Evolutionary Causalities and Consequences of Phago-Mixotrophic Mode of Nutrition.</title>
        <authorList>
            <person name="Burns J.A."/>
            <person name="Paasch A."/>
            <person name="Narechania A."/>
            <person name="Kim E."/>
        </authorList>
    </citation>
    <scope>NUCLEOTIDE SEQUENCE [LARGE SCALE GENOMIC DNA]</scope>
    <source>
        <strain evidence="8 9">PLY_AMNH</strain>
    </source>
</reference>
<evidence type="ECO:0000256" key="7">
    <source>
        <dbReference type="ARBA" id="ARBA00023136"/>
    </source>
</evidence>
<keyword evidence="5" id="KW-1133">Transmembrane helix</keyword>
<keyword evidence="4" id="KW-0812">Transmembrane</keyword>
<evidence type="ECO:0000256" key="5">
    <source>
        <dbReference type="ARBA" id="ARBA00022989"/>
    </source>
</evidence>
<comment type="subcellular location">
    <subcellularLocation>
        <location evidence="1">Cell membrane</location>
        <topology evidence="1">Multi-pass membrane protein</topology>
    </subcellularLocation>
</comment>
<dbReference type="GO" id="GO:0005254">
    <property type="term" value="F:chloride channel activity"/>
    <property type="evidence" value="ECO:0007669"/>
    <property type="project" value="InterPro"/>
</dbReference>
<sequence length="334" mass="38260">MGRPYRRTVYVIEDWEFHRDGRRHLKNLRTFPKSEVLNGLLEPSFLCVGSSVFVCVYETLRATQPHFGFLPSLCVDAIPFELTSSALGLLLVFRTEASYARWLDARKSLAAVSASCRDAGRQAITWFHKEDELLAQAFVRWTKAYSKTLQHHLRGCKNDNDLVTDLSGYLEPQEIERVREARHRPLFVMQMMTVIANQAKLNSDQHVALDVNLCELGVALSECERILTTPVPLSYTRFTDRFLLTWLVLLPSCLYPTCHWWCPPIEFFTAVLLLGIEEVGVQIEEPFSILPMEVLAADTVELLDKLALAREQMFDLLPQTARVRPNEKFSGRDI</sequence>
<dbReference type="PANTHER" id="PTHR33281:SF19">
    <property type="entry name" value="VOLTAGE-DEPENDENT ANION CHANNEL-FORMING PROTEIN YNEE"/>
    <property type="match status" value="1"/>
</dbReference>
<evidence type="ECO:0000256" key="2">
    <source>
        <dbReference type="ARBA" id="ARBA00022448"/>
    </source>
</evidence>
<keyword evidence="6" id="KW-0406">Ion transport</keyword>
<evidence type="ECO:0000256" key="6">
    <source>
        <dbReference type="ARBA" id="ARBA00023065"/>
    </source>
</evidence>
<dbReference type="Proteomes" id="UP001190700">
    <property type="component" value="Unassembled WGS sequence"/>
</dbReference>
<evidence type="ECO:0000256" key="3">
    <source>
        <dbReference type="ARBA" id="ARBA00022475"/>
    </source>
</evidence>
<protein>
    <submittedName>
        <fullName evidence="8">Uncharacterized protein</fullName>
    </submittedName>
</protein>
<evidence type="ECO:0000256" key="1">
    <source>
        <dbReference type="ARBA" id="ARBA00004651"/>
    </source>
</evidence>
<keyword evidence="9" id="KW-1185">Reference proteome</keyword>
<organism evidence="8 9">
    <name type="scientific">Cymbomonas tetramitiformis</name>
    <dbReference type="NCBI Taxonomy" id="36881"/>
    <lineage>
        <taxon>Eukaryota</taxon>
        <taxon>Viridiplantae</taxon>
        <taxon>Chlorophyta</taxon>
        <taxon>Pyramimonadophyceae</taxon>
        <taxon>Pyramimonadales</taxon>
        <taxon>Pyramimonadaceae</taxon>
        <taxon>Cymbomonas</taxon>
    </lineage>
</organism>
<comment type="caution">
    <text evidence="8">The sequence shown here is derived from an EMBL/GenBank/DDBJ whole genome shotgun (WGS) entry which is preliminary data.</text>
</comment>
<dbReference type="PANTHER" id="PTHR33281">
    <property type="entry name" value="UPF0187 PROTEIN YNEE"/>
    <property type="match status" value="1"/>
</dbReference>
<dbReference type="AlphaFoldDB" id="A0AAE0FGF2"/>
<dbReference type="InterPro" id="IPR044669">
    <property type="entry name" value="YneE/VCCN1/2-like"/>
</dbReference>
<evidence type="ECO:0000313" key="8">
    <source>
        <dbReference type="EMBL" id="KAK3259387.1"/>
    </source>
</evidence>
<dbReference type="GO" id="GO:0005886">
    <property type="term" value="C:plasma membrane"/>
    <property type="evidence" value="ECO:0007669"/>
    <property type="project" value="UniProtKB-SubCell"/>
</dbReference>
<keyword evidence="3" id="KW-1003">Cell membrane</keyword>
<dbReference type="EMBL" id="LGRX02018784">
    <property type="protein sequence ID" value="KAK3259387.1"/>
    <property type="molecule type" value="Genomic_DNA"/>
</dbReference>
<dbReference type="Pfam" id="PF25539">
    <property type="entry name" value="Bestrophin_2"/>
    <property type="match status" value="1"/>
</dbReference>
<evidence type="ECO:0000256" key="4">
    <source>
        <dbReference type="ARBA" id="ARBA00022692"/>
    </source>
</evidence>
<proteinExistence type="predicted"/>
<name>A0AAE0FGF2_9CHLO</name>
<evidence type="ECO:0000313" key="9">
    <source>
        <dbReference type="Proteomes" id="UP001190700"/>
    </source>
</evidence>
<accession>A0AAE0FGF2</accession>
<keyword evidence="7" id="KW-0472">Membrane</keyword>
<gene>
    <name evidence="8" type="ORF">CYMTET_31611</name>
</gene>